<dbReference type="Pfam" id="PF04752">
    <property type="entry name" value="ChaC"/>
    <property type="match status" value="1"/>
</dbReference>
<gene>
    <name evidence="3" type="ORF">SMD27_00735</name>
</gene>
<keyword evidence="2" id="KW-0456">Lyase</keyword>
<dbReference type="Proteomes" id="UP001279642">
    <property type="component" value="Unassembled WGS sequence"/>
</dbReference>
<comment type="caution">
    <text evidence="3">The sequence shown here is derived from an EMBL/GenBank/DDBJ whole genome shotgun (WGS) entry which is preliminary data.</text>
</comment>
<accession>A0ABU5E522</accession>
<evidence type="ECO:0000313" key="3">
    <source>
        <dbReference type="EMBL" id="MDY0881356.1"/>
    </source>
</evidence>
<evidence type="ECO:0000256" key="2">
    <source>
        <dbReference type="ARBA" id="ARBA00023239"/>
    </source>
</evidence>
<name>A0ABU5E522_9PROT</name>
<sequence>MKYRPVASMSEQELIESRRIVPEIGKDFFVFAYGSLMWRPDFPFAEIWQATLFGYHRTFCILSTHYRGSSACPGLVLGLDRGGMCIGRLYRVAAADAPAVATYLHEREMISGCYLPKWVNVRREDSVRQTALAYVADPHHEQYAGKLEDDAIIEMIVKACGSAGKNIDYLRNTVCHLDELGIRETRLHRILRQVDRLTGDAG</sequence>
<dbReference type="SUPFAM" id="SSF110857">
    <property type="entry name" value="Gamma-glutamyl cyclotransferase-like"/>
    <property type="match status" value="1"/>
</dbReference>
<dbReference type="CDD" id="cd06661">
    <property type="entry name" value="GGCT_like"/>
    <property type="match status" value="1"/>
</dbReference>
<reference evidence="3 4" key="1">
    <citation type="journal article" date="2016" name="Antonie Van Leeuwenhoek">
        <title>Dongia soli sp. nov., isolated from soil from Dokdo, Korea.</title>
        <authorList>
            <person name="Kim D.U."/>
            <person name="Lee H."/>
            <person name="Kim H."/>
            <person name="Kim S.G."/>
            <person name="Ka J.O."/>
        </authorList>
    </citation>
    <scope>NUCLEOTIDE SEQUENCE [LARGE SCALE GENOMIC DNA]</scope>
    <source>
        <strain evidence="3 4">D78</strain>
    </source>
</reference>
<keyword evidence="4" id="KW-1185">Reference proteome</keyword>
<dbReference type="RefSeq" id="WP_320506424.1">
    <property type="nucleotide sequence ID" value="NZ_JAXCLW010000001.1"/>
</dbReference>
<dbReference type="PANTHER" id="PTHR12192">
    <property type="entry name" value="CATION TRANSPORT PROTEIN CHAC-RELATED"/>
    <property type="match status" value="1"/>
</dbReference>
<organism evidence="3 4">
    <name type="scientific">Dongia soli</name>
    <dbReference type="NCBI Taxonomy" id="600628"/>
    <lineage>
        <taxon>Bacteria</taxon>
        <taxon>Pseudomonadati</taxon>
        <taxon>Pseudomonadota</taxon>
        <taxon>Alphaproteobacteria</taxon>
        <taxon>Rhodospirillales</taxon>
        <taxon>Dongiaceae</taxon>
        <taxon>Dongia</taxon>
    </lineage>
</organism>
<dbReference type="PANTHER" id="PTHR12192:SF2">
    <property type="entry name" value="GLUTATHIONE-SPECIFIC GAMMA-GLUTAMYLCYCLOTRANSFERASE 2"/>
    <property type="match status" value="1"/>
</dbReference>
<dbReference type="EC" id="4.3.2.7" evidence="1"/>
<dbReference type="InterPro" id="IPR013024">
    <property type="entry name" value="GGCT-like"/>
</dbReference>
<dbReference type="Gene3D" id="3.10.490.10">
    <property type="entry name" value="Gamma-glutamyl cyclotransferase-like"/>
    <property type="match status" value="1"/>
</dbReference>
<protein>
    <recommendedName>
        <fullName evidence="1">glutathione-specific gamma-glutamylcyclotransferase</fullName>
        <ecNumber evidence="1">4.3.2.7</ecNumber>
    </recommendedName>
</protein>
<evidence type="ECO:0000313" key="4">
    <source>
        <dbReference type="Proteomes" id="UP001279642"/>
    </source>
</evidence>
<evidence type="ECO:0000256" key="1">
    <source>
        <dbReference type="ARBA" id="ARBA00012344"/>
    </source>
</evidence>
<dbReference type="InterPro" id="IPR006840">
    <property type="entry name" value="ChaC"/>
</dbReference>
<dbReference type="EMBL" id="JAXCLW010000001">
    <property type="protein sequence ID" value="MDY0881356.1"/>
    <property type="molecule type" value="Genomic_DNA"/>
</dbReference>
<dbReference type="InterPro" id="IPR036568">
    <property type="entry name" value="GGCT-like_sf"/>
</dbReference>
<proteinExistence type="predicted"/>